<evidence type="ECO:0000256" key="2">
    <source>
        <dbReference type="ARBA" id="ARBA00004611"/>
    </source>
</evidence>
<protein>
    <recommendedName>
        <fullName evidence="4">Dynein regulatory complex protein 10</fullName>
    </recommendedName>
    <alternativeName>
        <fullName evidence="10">IQ domain-containing protein D</fullName>
    </alternativeName>
</protein>
<name>A0A2C6KTI8_9APIC</name>
<organism evidence="13 14">
    <name type="scientific">Cystoisospora suis</name>
    <dbReference type="NCBI Taxonomy" id="483139"/>
    <lineage>
        <taxon>Eukaryota</taxon>
        <taxon>Sar</taxon>
        <taxon>Alveolata</taxon>
        <taxon>Apicomplexa</taxon>
        <taxon>Conoidasida</taxon>
        <taxon>Coccidia</taxon>
        <taxon>Eucoccidiorida</taxon>
        <taxon>Eimeriorina</taxon>
        <taxon>Sarcocystidae</taxon>
        <taxon>Cystoisospora</taxon>
    </lineage>
</organism>
<dbReference type="PROSITE" id="PS50096">
    <property type="entry name" value="IQ"/>
    <property type="match status" value="1"/>
</dbReference>
<comment type="subcellular location">
    <subcellularLocation>
        <location evidence="2">Cytoplasm</location>
        <location evidence="2">Cytoskeleton</location>
        <location evidence="2">Flagellum axoneme</location>
    </subcellularLocation>
</comment>
<evidence type="ECO:0000313" key="14">
    <source>
        <dbReference type="Proteomes" id="UP000221165"/>
    </source>
</evidence>
<evidence type="ECO:0000256" key="1">
    <source>
        <dbReference type="ARBA" id="ARBA00003029"/>
    </source>
</evidence>
<keyword evidence="8" id="KW-0206">Cytoskeleton</keyword>
<keyword evidence="5" id="KW-0963">Cytoplasm</keyword>
<dbReference type="CDD" id="cd23767">
    <property type="entry name" value="IQCD"/>
    <property type="match status" value="1"/>
</dbReference>
<dbReference type="SMART" id="SM00015">
    <property type="entry name" value="IQ"/>
    <property type="match status" value="1"/>
</dbReference>
<keyword evidence="6" id="KW-0282">Flagellum</keyword>
<feature type="coiled-coil region" evidence="12">
    <location>
        <begin position="282"/>
        <end position="339"/>
    </location>
</feature>
<evidence type="ECO:0000256" key="7">
    <source>
        <dbReference type="ARBA" id="ARBA00023069"/>
    </source>
</evidence>
<keyword evidence="12" id="KW-0175">Coiled coil</keyword>
<comment type="caution">
    <text evidence="13">The sequence shown here is derived from an EMBL/GenBank/DDBJ whole genome shotgun (WGS) entry which is preliminary data.</text>
</comment>
<evidence type="ECO:0000256" key="10">
    <source>
        <dbReference type="ARBA" id="ARBA00032180"/>
    </source>
</evidence>
<dbReference type="InterPro" id="IPR000048">
    <property type="entry name" value="IQ_motif_EF-hand-BS"/>
</dbReference>
<accession>A0A2C6KTI8</accession>
<evidence type="ECO:0000256" key="11">
    <source>
        <dbReference type="ARBA" id="ARBA00046836"/>
    </source>
</evidence>
<dbReference type="AlphaFoldDB" id="A0A2C6KTI8"/>
<evidence type="ECO:0000256" key="3">
    <source>
        <dbReference type="ARBA" id="ARBA00009071"/>
    </source>
</evidence>
<evidence type="ECO:0000256" key="5">
    <source>
        <dbReference type="ARBA" id="ARBA00022490"/>
    </source>
</evidence>
<comment type="similarity">
    <text evidence="3">Belongs to the DRC10 family.</text>
</comment>
<keyword evidence="7" id="KW-0969">Cilium</keyword>
<evidence type="ECO:0000256" key="4">
    <source>
        <dbReference type="ARBA" id="ARBA00021752"/>
    </source>
</evidence>
<dbReference type="PANTHER" id="PTHR31598">
    <property type="entry name" value="IQ DOMAIN-CONTAINING PROTEIN D"/>
    <property type="match status" value="1"/>
</dbReference>
<dbReference type="PANTHER" id="PTHR31598:SF1">
    <property type="entry name" value="DYNEIN REGULATORY COMPLEX PROTEIN 10"/>
    <property type="match status" value="1"/>
</dbReference>
<dbReference type="VEuPathDB" id="ToxoDB:CSUI_006606"/>
<dbReference type="InterPro" id="IPR042815">
    <property type="entry name" value="DRC10"/>
</dbReference>
<reference evidence="13 14" key="1">
    <citation type="journal article" date="2017" name="Int. J. Parasitol.">
        <title>The genome of the protozoan parasite Cystoisospora suis and a reverse vaccinology approach to identify vaccine candidates.</title>
        <authorList>
            <person name="Palmieri N."/>
            <person name="Shrestha A."/>
            <person name="Ruttkowski B."/>
            <person name="Beck T."/>
            <person name="Vogl C."/>
            <person name="Tomley F."/>
            <person name="Blake D.P."/>
            <person name="Joachim A."/>
        </authorList>
    </citation>
    <scope>NUCLEOTIDE SEQUENCE [LARGE SCALE GENOMIC DNA]</scope>
    <source>
        <strain evidence="13 14">Wien I</strain>
    </source>
</reference>
<sequence length="388" mass="44728">MASGKAISVDAQRVVAIMEELTEKLTYLSVVTRQVLEGLQGDEGDKATNLLGPELARKLADQIRLEELYQGNSNSANEGSMVTLDTEDIQEITEQLEKNTRDICRRMCLIPNVVQELRAFQETRPINSMKLIHALADMQEVMVKRMTMTVEEERARQELLERYIQQEKCASLRRAELEKQLTFLRTEREKASSRSSEMIVKLKADLQDVLDFTEQRLAQLYDQYGKREAEHTQNFEMRATDLRSRITQQRKHNAAIFASGKEETDTLKSKKKIAEKDVERVIKAYDREMFEKEAKINEVKAKNQANKDLVEQLQGAVQMIDEEAERIRQEQNIEKARQAISQTSLQRLSAAATLLQAYWRGLRQREEYIAMKKSARGKKGKKGKGKKK</sequence>
<comment type="subunit">
    <text evidence="11">Component of the nexin-dynein regulatory complex (N-DRC). Interacts with CFAP52.</text>
</comment>
<keyword evidence="9" id="KW-0966">Cell projection</keyword>
<dbReference type="RefSeq" id="XP_067921262.1">
    <property type="nucleotide sequence ID" value="XM_068066760.1"/>
</dbReference>
<keyword evidence="14" id="KW-1185">Reference proteome</keyword>
<evidence type="ECO:0000256" key="9">
    <source>
        <dbReference type="ARBA" id="ARBA00023273"/>
    </source>
</evidence>
<evidence type="ECO:0000256" key="12">
    <source>
        <dbReference type="SAM" id="Coils"/>
    </source>
</evidence>
<evidence type="ECO:0000313" key="13">
    <source>
        <dbReference type="EMBL" id="PHJ19564.1"/>
    </source>
</evidence>
<gene>
    <name evidence="13" type="ORF">CSUI_006606</name>
</gene>
<dbReference type="GeneID" id="94429971"/>
<feature type="coiled-coil region" evidence="12">
    <location>
        <begin position="160"/>
        <end position="223"/>
    </location>
</feature>
<dbReference type="EMBL" id="MIGC01003364">
    <property type="protein sequence ID" value="PHJ19564.1"/>
    <property type="molecule type" value="Genomic_DNA"/>
</dbReference>
<comment type="function">
    <text evidence="1">Component of the nexin-dynein regulatory complex (N-DRC), a key regulator of ciliary/flagellar motility which maintains the alignment and integrity of the distal axoneme and regulates microtubule sliding in motile axonemes.</text>
</comment>
<evidence type="ECO:0000256" key="8">
    <source>
        <dbReference type="ARBA" id="ARBA00023212"/>
    </source>
</evidence>
<dbReference type="OrthoDB" id="10265211at2759"/>
<proteinExistence type="inferred from homology"/>
<dbReference type="Proteomes" id="UP000221165">
    <property type="component" value="Unassembled WGS sequence"/>
</dbReference>
<evidence type="ECO:0000256" key="6">
    <source>
        <dbReference type="ARBA" id="ARBA00022846"/>
    </source>
</evidence>